<dbReference type="SUPFAM" id="SSF48019">
    <property type="entry name" value="post-AAA+ oligomerization domain-like"/>
    <property type="match status" value="1"/>
</dbReference>
<dbReference type="GO" id="GO:0016887">
    <property type="term" value="F:ATP hydrolysis activity"/>
    <property type="evidence" value="ECO:0007669"/>
    <property type="project" value="InterPro"/>
</dbReference>
<dbReference type="GO" id="GO:0008047">
    <property type="term" value="F:enzyme activator activity"/>
    <property type="evidence" value="ECO:0007669"/>
    <property type="project" value="TreeGrafter"/>
</dbReference>
<dbReference type="InterPro" id="IPR003959">
    <property type="entry name" value="ATPase_AAA_core"/>
</dbReference>
<dbReference type="Pfam" id="PF00004">
    <property type="entry name" value="AAA"/>
    <property type="match status" value="1"/>
</dbReference>
<dbReference type="InterPro" id="IPR021886">
    <property type="entry name" value="MgsA_C"/>
</dbReference>
<comment type="similarity">
    <text evidence="2">Belongs to the AAA ATPase family. RarA/MGS1/WRNIP1 subfamily.</text>
</comment>
<dbReference type="Gene3D" id="1.20.272.10">
    <property type="match status" value="1"/>
</dbReference>
<comment type="caution">
    <text evidence="7">The sequence shown here is derived from an EMBL/GenBank/DDBJ whole genome shotgun (WGS) entry which is preliminary data.</text>
</comment>
<sequence length="375" mass="40721">MAAVGRTDRYQCFCWRDVRRGVMSEARAPLAERLRPVSLAGVVGQSHLLADGQPLQRALEAGLPRSIILWGPPGCGKTSIAQLLLGASGHRHTSLPAAVMTPSELGRALAVASHQAGRGHLLFVDEVHRLDRATQDVLVRHLQGNDARLLAATTENPSFQLRPSLLQRCDVHVLQPLQPIHIIGQLRRALVDGMQGLAHCDLKIDDDILGAIAVRADGDLRRALNALEILADLAPADGRIPHSLLDDALPRQVRRFDKQGELFYDQISAAFKSVRSTNPDAALYWICRMLDGGCDPRYLARNLSKMAIEDIGLSDPRAQTRALEAWKVLERFGDELGAAALANTALYLGATHKSNATVMAWLNARSRSGSPADAG</sequence>
<dbReference type="InterPro" id="IPR003593">
    <property type="entry name" value="AAA+_ATPase"/>
</dbReference>
<evidence type="ECO:0000259" key="6">
    <source>
        <dbReference type="SMART" id="SM00382"/>
    </source>
</evidence>
<evidence type="ECO:0000256" key="5">
    <source>
        <dbReference type="ARBA" id="ARBA00022840"/>
    </source>
</evidence>
<dbReference type="EMBL" id="ABLOJW010000002">
    <property type="protein sequence ID" value="EKT4091020.1"/>
    <property type="molecule type" value="Genomic_DNA"/>
</dbReference>
<dbReference type="AlphaFoldDB" id="A0AAI9BYW8"/>
<dbReference type="Proteomes" id="UP001218208">
    <property type="component" value="Unassembled WGS sequence"/>
</dbReference>
<dbReference type="SMART" id="SM00382">
    <property type="entry name" value="AAA"/>
    <property type="match status" value="1"/>
</dbReference>
<accession>A0AAI9BYW8</accession>
<dbReference type="SUPFAM" id="SSF52540">
    <property type="entry name" value="P-loop containing nucleoside triphosphate hydrolases"/>
    <property type="match status" value="1"/>
</dbReference>
<evidence type="ECO:0000256" key="4">
    <source>
        <dbReference type="ARBA" id="ARBA00022741"/>
    </source>
</evidence>
<dbReference type="InterPro" id="IPR008921">
    <property type="entry name" value="DNA_pol3_clamp-load_cplx_C"/>
</dbReference>
<dbReference type="PANTHER" id="PTHR13779:SF7">
    <property type="entry name" value="ATPASE WRNIP1"/>
    <property type="match status" value="1"/>
</dbReference>
<organism evidence="7 8">
    <name type="scientific">Stenotrophomonas maltophilia</name>
    <name type="common">Pseudomonas maltophilia</name>
    <name type="synonym">Xanthomonas maltophilia</name>
    <dbReference type="NCBI Taxonomy" id="40324"/>
    <lineage>
        <taxon>Bacteria</taxon>
        <taxon>Pseudomonadati</taxon>
        <taxon>Pseudomonadota</taxon>
        <taxon>Gammaproteobacteria</taxon>
        <taxon>Lysobacterales</taxon>
        <taxon>Lysobacteraceae</taxon>
        <taxon>Stenotrophomonas</taxon>
        <taxon>Stenotrophomonas maltophilia group</taxon>
    </lineage>
</organism>
<proteinExistence type="inferred from homology"/>
<name>A0AAI9BYW8_STEMA</name>
<dbReference type="CDD" id="cd18139">
    <property type="entry name" value="HLD_clamp_RarA"/>
    <property type="match status" value="1"/>
</dbReference>
<gene>
    <name evidence="7" type="ORF">QEG23_000493</name>
</gene>
<dbReference type="InterPro" id="IPR027417">
    <property type="entry name" value="P-loop_NTPase"/>
</dbReference>
<dbReference type="CDD" id="cd00009">
    <property type="entry name" value="AAA"/>
    <property type="match status" value="1"/>
</dbReference>
<dbReference type="GO" id="GO:0006261">
    <property type="term" value="P:DNA-templated DNA replication"/>
    <property type="evidence" value="ECO:0007669"/>
    <property type="project" value="TreeGrafter"/>
</dbReference>
<dbReference type="GO" id="GO:0003677">
    <property type="term" value="F:DNA binding"/>
    <property type="evidence" value="ECO:0007669"/>
    <property type="project" value="InterPro"/>
</dbReference>
<dbReference type="Gene3D" id="1.10.8.60">
    <property type="match status" value="1"/>
</dbReference>
<dbReference type="Gene3D" id="3.40.50.300">
    <property type="entry name" value="P-loop containing nucleotide triphosphate hydrolases"/>
    <property type="match status" value="1"/>
</dbReference>
<protein>
    <recommendedName>
        <fullName evidence="3">Replication-associated recombination protein A</fullName>
    </recommendedName>
</protein>
<keyword evidence="5" id="KW-0067">ATP-binding</keyword>
<dbReference type="Pfam" id="PF16193">
    <property type="entry name" value="AAA_assoc_2"/>
    <property type="match status" value="1"/>
</dbReference>
<dbReference type="GO" id="GO:0000731">
    <property type="term" value="P:DNA synthesis involved in DNA repair"/>
    <property type="evidence" value="ECO:0007669"/>
    <property type="project" value="TreeGrafter"/>
</dbReference>
<dbReference type="Pfam" id="PF12002">
    <property type="entry name" value="MgsA_C"/>
    <property type="match status" value="1"/>
</dbReference>
<feature type="domain" description="AAA+ ATPase" evidence="6">
    <location>
        <begin position="63"/>
        <end position="177"/>
    </location>
</feature>
<evidence type="ECO:0000256" key="3">
    <source>
        <dbReference type="ARBA" id="ARBA00020776"/>
    </source>
</evidence>
<dbReference type="PANTHER" id="PTHR13779">
    <property type="entry name" value="WERNER HELICASE-INTERACTING PROTEIN 1 FAMILY MEMBER"/>
    <property type="match status" value="1"/>
</dbReference>
<evidence type="ECO:0000313" key="7">
    <source>
        <dbReference type="EMBL" id="EKT4091020.1"/>
    </source>
</evidence>
<evidence type="ECO:0000256" key="1">
    <source>
        <dbReference type="ARBA" id="ARBA00002393"/>
    </source>
</evidence>
<dbReference type="InterPro" id="IPR032423">
    <property type="entry name" value="AAA_assoc_2"/>
</dbReference>
<keyword evidence="4" id="KW-0547">Nucleotide-binding</keyword>
<evidence type="ECO:0000256" key="2">
    <source>
        <dbReference type="ARBA" id="ARBA00008959"/>
    </source>
</evidence>
<reference evidence="7" key="1">
    <citation type="submission" date="2022-07" db="EMBL/GenBank/DDBJ databases">
        <authorList>
            <consortium name="DAFM: The Division of Animal and Food Microbiology"/>
        </authorList>
    </citation>
    <scope>NUCLEOTIDE SEQUENCE</scope>
    <source>
        <strain evidence="7">19MO01SH01-2</strain>
    </source>
</reference>
<evidence type="ECO:0000313" key="8">
    <source>
        <dbReference type="Proteomes" id="UP001218208"/>
    </source>
</evidence>
<dbReference type="InterPro" id="IPR051314">
    <property type="entry name" value="AAA_ATPase_RarA/MGS1/WRNIP1"/>
</dbReference>
<dbReference type="GO" id="GO:0017116">
    <property type="term" value="F:single-stranded DNA helicase activity"/>
    <property type="evidence" value="ECO:0007669"/>
    <property type="project" value="TreeGrafter"/>
</dbReference>
<comment type="function">
    <text evidence="1">DNA-dependent ATPase that plays important roles in cellular responses to stalled DNA replication processes.</text>
</comment>
<dbReference type="GO" id="GO:0005524">
    <property type="term" value="F:ATP binding"/>
    <property type="evidence" value="ECO:0007669"/>
    <property type="project" value="UniProtKB-KW"/>
</dbReference>